<dbReference type="AlphaFoldDB" id="A0A0K1Q684"/>
<sequence length="373" mass="39401">MMRSLALLLALSSTLAVAGLACAKPATAPSSSSALSADDYEALLTPEAAPIGFRRSLVADEYFWLRTKALEGEAPPEFTEALTASREIRAELGSDPEAFEDLEVPLGSVRAGRDLLARYGELPKLKDVGGRPVAFQSKALRLARAIDATEGAYFSGPYREHAEWVARASKDLLARVVPHEAAIVAAIDKDIGLGGAARPVVVTLVGDAPYPGIFAADDRGHAMATFVRVRGVEASDLAEVVLHEAIHALDEMSVRLPTDMNQLRKAFEQRGIDETNVEMAMNTVTFAEASSLVRRFVDPSHKPMGESGFYALYPPAPAIVEAWEKHIAGEPIQKTAEAIATAIAGPVSPVESSGPSASLPSSEEGSGPAGAGF</sequence>
<keyword evidence="4" id="KW-1185">Reference proteome</keyword>
<evidence type="ECO:0000313" key="3">
    <source>
        <dbReference type="EMBL" id="AKV01219.1"/>
    </source>
</evidence>
<keyword evidence="2" id="KW-0732">Signal</keyword>
<evidence type="ECO:0000256" key="2">
    <source>
        <dbReference type="SAM" id="SignalP"/>
    </source>
</evidence>
<dbReference type="Proteomes" id="UP000064967">
    <property type="component" value="Chromosome"/>
</dbReference>
<organism evidence="3 4">
    <name type="scientific">Labilithrix luteola</name>
    <dbReference type="NCBI Taxonomy" id="1391654"/>
    <lineage>
        <taxon>Bacteria</taxon>
        <taxon>Pseudomonadati</taxon>
        <taxon>Myxococcota</taxon>
        <taxon>Polyangia</taxon>
        <taxon>Polyangiales</taxon>
        <taxon>Labilitrichaceae</taxon>
        <taxon>Labilithrix</taxon>
    </lineage>
</organism>
<feature type="region of interest" description="Disordered" evidence="1">
    <location>
        <begin position="346"/>
        <end position="373"/>
    </location>
</feature>
<dbReference type="EMBL" id="CP012333">
    <property type="protein sequence ID" value="AKV01219.1"/>
    <property type="molecule type" value="Genomic_DNA"/>
</dbReference>
<name>A0A0K1Q684_9BACT</name>
<accession>A0A0K1Q684</accession>
<feature type="compositionally biased region" description="Low complexity" evidence="1">
    <location>
        <begin position="346"/>
        <end position="366"/>
    </location>
</feature>
<proteinExistence type="predicted"/>
<dbReference type="STRING" id="1391654.AKJ09_07882"/>
<dbReference type="RefSeq" id="WP_146652363.1">
    <property type="nucleotide sequence ID" value="NZ_CP012333.1"/>
</dbReference>
<protein>
    <submittedName>
        <fullName evidence="3">Uncharacterized protein</fullName>
    </submittedName>
</protein>
<reference evidence="3 4" key="1">
    <citation type="submission" date="2015-08" db="EMBL/GenBank/DDBJ databases">
        <authorList>
            <person name="Babu N.S."/>
            <person name="Beckwith C.J."/>
            <person name="Beseler K.G."/>
            <person name="Brison A."/>
            <person name="Carone J.V."/>
            <person name="Caskin T.P."/>
            <person name="Diamond M."/>
            <person name="Durham M.E."/>
            <person name="Foxe J.M."/>
            <person name="Go M."/>
            <person name="Henderson B.A."/>
            <person name="Jones I.B."/>
            <person name="McGettigan J.A."/>
            <person name="Micheletti S.J."/>
            <person name="Nasrallah M.E."/>
            <person name="Ortiz D."/>
            <person name="Piller C.R."/>
            <person name="Privatt S.R."/>
            <person name="Schneider S.L."/>
            <person name="Sharp S."/>
            <person name="Smith T.C."/>
            <person name="Stanton J.D."/>
            <person name="Ullery H.E."/>
            <person name="Wilson R.J."/>
            <person name="Serrano M.G."/>
            <person name="Buck G."/>
            <person name="Lee V."/>
            <person name="Wang Y."/>
            <person name="Carvalho R."/>
            <person name="Voegtly L."/>
            <person name="Shi R."/>
            <person name="Duckworth R."/>
            <person name="Johnson A."/>
            <person name="Loviza R."/>
            <person name="Walstead R."/>
            <person name="Shah Z."/>
            <person name="Kiflezghi M."/>
            <person name="Wade K."/>
            <person name="Ball S.L."/>
            <person name="Bradley K.W."/>
            <person name="Asai D.J."/>
            <person name="Bowman C.A."/>
            <person name="Russell D.A."/>
            <person name="Pope W.H."/>
            <person name="Jacobs-Sera D."/>
            <person name="Hendrix R.W."/>
            <person name="Hatfull G.F."/>
        </authorList>
    </citation>
    <scope>NUCLEOTIDE SEQUENCE [LARGE SCALE GENOMIC DNA]</scope>
    <source>
        <strain evidence="3 4">DSM 27648</strain>
    </source>
</reference>
<gene>
    <name evidence="3" type="ORF">AKJ09_07882</name>
</gene>
<feature type="signal peptide" evidence="2">
    <location>
        <begin position="1"/>
        <end position="18"/>
    </location>
</feature>
<dbReference type="PROSITE" id="PS51257">
    <property type="entry name" value="PROKAR_LIPOPROTEIN"/>
    <property type="match status" value="1"/>
</dbReference>
<evidence type="ECO:0000313" key="4">
    <source>
        <dbReference type="Proteomes" id="UP000064967"/>
    </source>
</evidence>
<evidence type="ECO:0000256" key="1">
    <source>
        <dbReference type="SAM" id="MobiDB-lite"/>
    </source>
</evidence>
<feature type="chain" id="PRO_5005466933" evidence="2">
    <location>
        <begin position="19"/>
        <end position="373"/>
    </location>
</feature>
<dbReference type="KEGG" id="llu:AKJ09_07882"/>